<organism evidence="1 2">
    <name type="scientific">Mycobacterium phage Keshu</name>
    <dbReference type="NCBI Taxonomy" id="1567471"/>
    <lineage>
        <taxon>Viruses</taxon>
        <taxon>Duplodnaviria</taxon>
        <taxon>Heunggongvirae</taxon>
        <taxon>Uroviricota</taxon>
        <taxon>Caudoviricetes</taxon>
        <taxon>Weiservirinae</taxon>
        <taxon>Keshuvirus</taxon>
        <taxon>Keshuvirus keshu</taxon>
    </lineage>
</organism>
<sequence length="63" mass="7121">MSGLQRKPEVLPQFSIAVGEIVAEATAAARRERRRLDDMRTPGTPEYNLRVYGCECGRRSCDH</sequence>
<dbReference type="GeneID" id="23680401"/>
<evidence type="ECO:0000313" key="2">
    <source>
        <dbReference type="Proteomes" id="UP000031717"/>
    </source>
</evidence>
<dbReference type="Proteomes" id="UP000031717">
    <property type="component" value="Segment"/>
</dbReference>
<proteinExistence type="predicted"/>
<gene>
    <name evidence="1" type="primary">41</name>
    <name evidence="1" type="ORF">PBI_KESHU_41</name>
</gene>
<dbReference type="RefSeq" id="YP_009125793.1">
    <property type="nucleotide sequence ID" value="NC_026603.1"/>
</dbReference>
<dbReference type="KEGG" id="vg:23680401"/>
<accession>A0A0B5A5C3</accession>
<name>A0A0B5A5C3_9CAUD</name>
<dbReference type="EMBL" id="KP027199">
    <property type="protein sequence ID" value="AJD82261.1"/>
    <property type="molecule type" value="Genomic_DNA"/>
</dbReference>
<evidence type="ECO:0000313" key="1">
    <source>
        <dbReference type="EMBL" id="AJD82261.1"/>
    </source>
</evidence>
<protein>
    <submittedName>
        <fullName evidence="1">Uncharacterized protein</fullName>
    </submittedName>
</protein>
<reference evidence="1 2" key="1">
    <citation type="submission" date="2014-10" db="EMBL/GenBank/DDBJ databases">
        <authorList>
            <person name="Mthembu S."/>
            <person name="Kuvar S."/>
            <person name="Nduna N."/>
            <person name="Pillay S."/>
            <person name="Pillay T."/>
            <person name="Tang P.-C."/>
            <person name="Reddy N."/>
            <person name="Larsen M.H."/>
            <person name="Rubin E.J."/>
            <person name="Russell D.A."/>
            <person name="Guerrero C.A."/>
            <person name="Bowman C.A."/>
            <person name="Jacobs-Sera D."/>
            <person name="Hendrix R.W."/>
            <person name="Hatfull G.F."/>
        </authorList>
    </citation>
    <scope>NUCLEOTIDE SEQUENCE [LARGE SCALE GENOMIC DNA]</scope>
</reference>
<keyword evidence="2" id="KW-1185">Reference proteome</keyword>